<dbReference type="PRINTS" id="PR00792">
    <property type="entry name" value="PEPSIN"/>
</dbReference>
<dbReference type="InterPro" id="IPR021109">
    <property type="entry name" value="Peptidase_aspartic_dom_sf"/>
</dbReference>
<protein>
    <recommendedName>
        <fullName evidence="5">Peptidase A1 domain-containing protein</fullName>
    </recommendedName>
</protein>
<sequence>MPHDGVLGLSLEGLSGAPLSSFFERLMDSASGLLPHFAITLGATEGSIMFGGHDRTRLAAPIRWFPVSHPDMGFWQVPILAVRIGNVTVDPCRGGCHGVIDTGSSSVGAQADRLGMLLPSLRSAAPAATGACLGPELVFDLAGMSLVLTAKDYTGASCKPKIGSIHLDGPEFAGFYALGTTLLRNYYTAFDWTRARVGFAPIKASASQGTMDQQRSDPVEKIVV</sequence>
<dbReference type="GO" id="GO:0006508">
    <property type="term" value="P:proteolysis"/>
    <property type="evidence" value="ECO:0007669"/>
    <property type="project" value="UniProtKB-KW"/>
</dbReference>
<evidence type="ECO:0000256" key="3">
    <source>
        <dbReference type="ARBA" id="ARBA00022750"/>
    </source>
</evidence>
<comment type="similarity">
    <text evidence="1">Belongs to the peptidase A1 family.</text>
</comment>
<dbReference type="GO" id="GO:0004190">
    <property type="term" value="F:aspartic-type endopeptidase activity"/>
    <property type="evidence" value="ECO:0007669"/>
    <property type="project" value="UniProtKB-KW"/>
</dbReference>
<evidence type="ECO:0000256" key="2">
    <source>
        <dbReference type="ARBA" id="ARBA00022670"/>
    </source>
</evidence>
<dbReference type="SUPFAM" id="SSF50630">
    <property type="entry name" value="Acid proteases"/>
    <property type="match status" value="1"/>
</dbReference>
<dbReference type="PROSITE" id="PS51767">
    <property type="entry name" value="PEPTIDASE_A1"/>
    <property type="match status" value="1"/>
</dbReference>
<evidence type="ECO:0000256" key="1">
    <source>
        <dbReference type="ARBA" id="ARBA00007447"/>
    </source>
</evidence>
<dbReference type="InterPro" id="IPR001461">
    <property type="entry name" value="Aspartic_peptidase_A1"/>
</dbReference>
<organism evidence="6">
    <name type="scientific">Pyrodinium bahamense</name>
    <dbReference type="NCBI Taxonomy" id="73915"/>
    <lineage>
        <taxon>Eukaryota</taxon>
        <taxon>Sar</taxon>
        <taxon>Alveolata</taxon>
        <taxon>Dinophyceae</taxon>
        <taxon>Gonyaulacales</taxon>
        <taxon>Pyrocystaceae</taxon>
        <taxon>Pyrodinium</taxon>
    </lineage>
</organism>
<dbReference type="InterPro" id="IPR033121">
    <property type="entry name" value="PEPTIDASE_A1"/>
</dbReference>
<feature type="domain" description="Peptidase A1" evidence="5">
    <location>
        <begin position="1"/>
        <end position="200"/>
    </location>
</feature>
<dbReference type="AlphaFoldDB" id="A0A7S0FBP3"/>
<dbReference type="Gene3D" id="2.40.70.10">
    <property type="entry name" value="Acid Proteases"/>
    <property type="match status" value="1"/>
</dbReference>
<proteinExistence type="inferred from homology"/>
<gene>
    <name evidence="6" type="ORF">PBAH0796_LOCUS5504</name>
</gene>
<keyword evidence="2" id="KW-0645">Protease</keyword>
<keyword evidence="3" id="KW-0064">Aspartyl protease</keyword>
<dbReference type="PANTHER" id="PTHR47966">
    <property type="entry name" value="BETA-SITE APP-CLEAVING ENZYME, ISOFORM A-RELATED"/>
    <property type="match status" value="1"/>
</dbReference>
<keyword evidence="4" id="KW-0378">Hydrolase</keyword>
<name>A0A7S0FBP3_9DINO</name>
<dbReference type="PANTHER" id="PTHR47966:SF51">
    <property type="entry name" value="BETA-SITE APP-CLEAVING ENZYME, ISOFORM A-RELATED"/>
    <property type="match status" value="1"/>
</dbReference>
<evidence type="ECO:0000256" key="4">
    <source>
        <dbReference type="ARBA" id="ARBA00022801"/>
    </source>
</evidence>
<dbReference type="InterPro" id="IPR034164">
    <property type="entry name" value="Pepsin-like_dom"/>
</dbReference>
<reference evidence="6" key="1">
    <citation type="submission" date="2021-01" db="EMBL/GenBank/DDBJ databases">
        <authorList>
            <person name="Corre E."/>
            <person name="Pelletier E."/>
            <person name="Niang G."/>
            <person name="Scheremetjew M."/>
            <person name="Finn R."/>
            <person name="Kale V."/>
            <person name="Holt S."/>
            <person name="Cochrane G."/>
            <person name="Meng A."/>
            <person name="Brown T."/>
            <person name="Cohen L."/>
        </authorList>
    </citation>
    <scope>NUCLEOTIDE SEQUENCE</scope>
    <source>
        <strain evidence="6">Pbaha01</strain>
    </source>
</reference>
<evidence type="ECO:0000313" key="6">
    <source>
        <dbReference type="EMBL" id="CAD8349765.1"/>
    </source>
</evidence>
<dbReference type="Pfam" id="PF00026">
    <property type="entry name" value="Asp"/>
    <property type="match status" value="1"/>
</dbReference>
<dbReference type="CDD" id="cd05471">
    <property type="entry name" value="pepsin_like"/>
    <property type="match status" value="1"/>
</dbReference>
<evidence type="ECO:0000259" key="5">
    <source>
        <dbReference type="PROSITE" id="PS51767"/>
    </source>
</evidence>
<accession>A0A7S0FBP3</accession>
<dbReference type="EMBL" id="HBEG01009292">
    <property type="protein sequence ID" value="CAD8349765.1"/>
    <property type="molecule type" value="Transcribed_RNA"/>
</dbReference>